<keyword evidence="4" id="KW-0804">Transcription</keyword>
<sequence length="297" mass="34202">MEFRLLKYFIEVCEELHFTRAAEKLGISQPTLSHQIHLLEDIMNTKLFQRSGKKVYITQAGKILLEHSKRIFYEFEQAHAEIKELQGLSRGRLAVGCSGNHILTSSVMKFHEQYPGIEISIMDLSTEETIDKLFNNQLDIGVIFLTKEDERLEFIPLFKEEFLLVVSTEHELAGLDSIPFDGLRSIPLALIPDKFLIRQFIDQYCNEIGIKLSVKLELSSLESLRHMVNVNTVATILTKSYLSNLKDPTIKSISIVDPIPQKTVGLVYRKDAFIDSTMKMFVKHLVEHFETYDCQYI</sequence>
<evidence type="ECO:0000256" key="4">
    <source>
        <dbReference type="ARBA" id="ARBA00023163"/>
    </source>
</evidence>
<feature type="domain" description="HTH lysR-type" evidence="5">
    <location>
        <begin position="1"/>
        <end position="58"/>
    </location>
</feature>
<dbReference type="InterPro" id="IPR050950">
    <property type="entry name" value="HTH-type_LysR_regulators"/>
</dbReference>
<dbReference type="PRINTS" id="PR00039">
    <property type="entry name" value="HTHLYSR"/>
</dbReference>
<organism evidence="6 7">
    <name type="scientific">Ferviditalea candida</name>
    <dbReference type="NCBI Taxonomy" id="3108399"/>
    <lineage>
        <taxon>Bacteria</taxon>
        <taxon>Bacillati</taxon>
        <taxon>Bacillota</taxon>
        <taxon>Bacilli</taxon>
        <taxon>Bacillales</taxon>
        <taxon>Paenibacillaceae</taxon>
        <taxon>Ferviditalea</taxon>
    </lineage>
</organism>
<evidence type="ECO:0000313" key="6">
    <source>
        <dbReference type="EMBL" id="MEB3102590.1"/>
    </source>
</evidence>
<comment type="caution">
    <text evidence="6">The sequence shown here is derived from an EMBL/GenBank/DDBJ whole genome shotgun (WGS) entry which is preliminary data.</text>
</comment>
<dbReference type="RefSeq" id="WP_371754713.1">
    <property type="nucleotide sequence ID" value="NZ_JAYJLD010000019.1"/>
</dbReference>
<keyword evidence="2" id="KW-0805">Transcription regulation</keyword>
<protein>
    <submittedName>
        <fullName evidence="6">LysR substrate-binding domain-containing protein</fullName>
    </submittedName>
</protein>
<proteinExistence type="inferred from homology"/>
<dbReference type="PANTHER" id="PTHR30419">
    <property type="entry name" value="HTH-TYPE TRANSCRIPTIONAL REGULATOR YBHD"/>
    <property type="match status" value="1"/>
</dbReference>
<dbReference type="Gene3D" id="3.40.190.290">
    <property type="match status" value="1"/>
</dbReference>
<dbReference type="SUPFAM" id="SSF46785">
    <property type="entry name" value="Winged helix' DNA-binding domain"/>
    <property type="match status" value="1"/>
</dbReference>
<evidence type="ECO:0000313" key="7">
    <source>
        <dbReference type="Proteomes" id="UP001310386"/>
    </source>
</evidence>
<name>A0ABU5ZJC8_9BACL</name>
<dbReference type="PROSITE" id="PS50931">
    <property type="entry name" value="HTH_LYSR"/>
    <property type="match status" value="1"/>
</dbReference>
<dbReference type="EMBL" id="JAYJLD010000019">
    <property type="protein sequence ID" value="MEB3102590.1"/>
    <property type="molecule type" value="Genomic_DNA"/>
</dbReference>
<reference evidence="6" key="1">
    <citation type="submission" date="2023-12" db="EMBL/GenBank/DDBJ databases">
        <title>Fervidustalea candida gen. nov., sp. nov., a novel member of the family Paenibacillaceae isolated from a geothermal area.</title>
        <authorList>
            <person name="Li W.-J."/>
            <person name="Jiao J.-Y."/>
            <person name="Chen Y."/>
        </authorList>
    </citation>
    <scope>NUCLEOTIDE SEQUENCE</scope>
    <source>
        <strain evidence="6">SYSU GA230002</strain>
    </source>
</reference>
<evidence type="ECO:0000256" key="3">
    <source>
        <dbReference type="ARBA" id="ARBA00023125"/>
    </source>
</evidence>
<dbReference type="InterPro" id="IPR036388">
    <property type="entry name" value="WH-like_DNA-bd_sf"/>
</dbReference>
<evidence type="ECO:0000259" key="5">
    <source>
        <dbReference type="PROSITE" id="PS50931"/>
    </source>
</evidence>
<dbReference type="InterPro" id="IPR036390">
    <property type="entry name" value="WH_DNA-bd_sf"/>
</dbReference>
<dbReference type="InterPro" id="IPR000847">
    <property type="entry name" value="LysR_HTH_N"/>
</dbReference>
<keyword evidence="7" id="KW-1185">Reference proteome</keyword>
<keyword evidence="3" id="KW-0238">DNA-binding</keyword>
<accession>A0ABU5ZJC8</accession>
<dbReference type="PANTHER" id="PTHR30419:SF8">
    <property type="entry name" value="NITROGEN ASSIMILATION TRANSCRIPTIONAL ACTIVATOR-RELATED"/>
    <property type="match status" value="1"/>
</dbReference>
<dbReference type="SUPFAM" id="SSF53850">
    <property type="entry name" value="Periplasmic binding protein-like II"/>
    <property type="match status" value="1"/>
</dbReference>
<dbReference type="InterPro" id="IPR005119">
    <property type="entry name" value="LysR_subst-bd"/>
</dbReference>
<gene>
    <name evidence="6" type="ORF">VF724_13045</name>
</gene>
<evidence type="ECO:0000256" key="2">
    <source>
        <dbReference type="ARBA" id="ARBA00023015"/>
    </source>
</evidence>
<dbReference type="CDD" id="cd05466">
    <property type="entry name" value="PBP2_LTTR_substrate"/>
    <property type="match status" value="1"/>
</dbReference>
<dbReference type="Pfam" id="PF00126">
    <property type="entry name" value="HTH_1"/>
    <property type="match status" value="1"/>
</dbReference>
<dbReference type="Proteomes" id="UP001310386">
    <property type="component" value="Unassembled WGS sequence"/>
</dbReference>
<evidence type="ECO:0000256" key="1">
    <source>
        <dbReference type="ARBA" id="ARBA00009437"/>
    </source>
</evidence>
<dbReference type="Pfam" id="PF03466">
    <property type="entry name" value="LysR_substrate"/>
    <property type="match status" value="1"/>
</dbReference>
<comment type="similarity">
    <text evidence="1">Belongs to the LysR transcriptional regulatory family.</text>
</comment>
<dbReference type="Gene3D" id="1.10.10.10">
    <property type="entry name" value="Winged helix-like DNA-binding domain superfamily/Winged helix DNA-binding domain"/>
    <property type="match status" value="1"/>
</dbReference>